<feature type="chain" id="PRO_5029888023" evidence="1">
    <location>
        <begin position="22"/>
        <end position="183"/>
    </location>
</feature>
<dbReference type="GeneID" id="100893316"/>
<dbReference type="Proteomes" id="UP000007110">
    <property type="component" value="Unassembled WGS sequence"/>
</dbReference>
<organism evidence="2 3">
    <name type="scientific">Strongylocentrotus purpuratus</name>
    <name type="common">Purple sea urchin</name>
    <dbReference type="NCBI Taxonomy" id="7668"/>
    <lineage>
        <taxon>Eukaryota</taxon>
        <taxon>Metazoa</taxon>
        <taxon>Echinodermata</taxon>
        <taxon>Eleutherozoa</taxon>
        <taxon>Echinozoa</taxon>
        <taxon>Echinoidea</taxon>
        <taxon>Euechinoidea</taxon>
        <taxon>Echinacea</taxon>
        <taxon>Camarodonta</taxon>
        <taxon>Echinidea</taxon>
        <taxon>Strongylocentrotidae</taxon>
        <taxon>Strongylocentrotus</taxon>
    </lineage>
</organism>
<keyword evidence="1" id="KW-0732">Signal</keyword>
<protein>
    <submittedName>
        <fullName evidence="2">Uncharacterized protein</fullName>
    </submittedName>
</protein>
<sequence>MFGFSFLIFYGVLAIMNISSAQDPPWSCSFDEPYGERDEPCDICREKESQLFYWFLTNKNKAFDGNQPYFRAALNNPGGVEGSSAECTLFNASLPTSNGWLLSFRYIFNSESRNERHGYFNYSVCKGEGTVHPLHVVEGWALRQHSFNCSDVEISFKAVRGDDNTNVGIDDVNVVQPGICMAM</sequence>
<dbReference type="AlphaFoldDB" id="A0A7M7NS42"/>
<dbReference type="RefSeq" id="XP_030839735.1">
    <property type="nucleotide sequence ID" value="XM_030983875.1"/>
</dbReference>
<accession>A0A7M7NS42</accession>
<proteinExistence type="predicted"/>
<keyword evidence="3" id="KW-1185">Reference proteome</keyword>
<evidence type="ECO:0000256" key="1">
    <source>
        <dbReference type="SAM" id="SignalP"/>
    </source>
</evidence>
<dbReference type="KEGG" id="spu:100893316"/>
<reference evidence="3" key="1">
    <citation type="submission" date="2015-02" db="EMBL/GenBank/DDBJ databases">
        <title>Genome sequencing for Strongylocentrotus purpuratus.</title>
        <authorList>
            <person name="Murali S."/>
            <person name="Liu Y."/>
            <person name="Vee V."/>
            <person name="English A."/>
            <person name="Wang M."/>
            <person name="Skinner E."/>
            <person name="Han Y."/>
            <person name="Muzny D.M."/>
            <person name="Worley K.C."/>
            <person name="Gibbs R.A."/>
        </authorList>
    </citation>
    <scope>NUCLEOTIDE SEQUENCE</scope>
</reference>
<dbReference type="InParanoid" id="A0A7M7NS42"/>
<feature type="signal peptide" evidence="1">
    <location>
        <begin position="1"/>
        <end position="21"/>
    </location>
</feature>
<dbReference type="EnsemblMetazoa" id="XM_030983875">
    <property type="protein sequence ID" value="XP_030839735"/>
    <property type="gene ID" value="LOC100893316"/>
</dbReference>
<evidence type="ECO:0000313" key="2">
    <source>
        <dbReference type="EnsemblMetazoa" id="XP_030839735"/>
    </source>
</evidence>
<name>A0A7M7NS42_STRPU</name>
<evidence type="ECO:0000313" key="3">
    <source>
        <dbReference type="Proteomes" id="UP000007110"/>
    </source>
</evidence>
<reference evidence="2" key="2">
    <citation type="submission" date="2021-01" db="UniProtKB">
        <authorList>
            <consortium name="EnsemblMetazoa"/>
        </authorList>
    </citation>
    <scope>IDENTIFICATION</scope>
</reference>